<keyword evidence="2 6" id="KW-0489">Methyltransferase</keyword>
<dbReference type="RefSeq" id="XP_020068014.1">
    <property type="nucleotide sequence ID" value="XM_020213881.1"/>
</dbReference>
<protein>
    <submittedName>
        <fullName evidence="6">S-adenosyl-L-methionine-dependent methyltransferase</fullName>
    </submittedName>
</protein>
<dbReference type="PANTHER" id="PTHR44942">
    <property type="entry name" value="METHYLTRANSF_11 DOMAIN-CONTAINING PROTEIN"/>
    <property type="match status" value="1"/>
</dbReference>
<name>A0A1E4RV69_CYBJN</name>
<dbReference type="RefSeq" id="XP_020067841.1">
    <property type="nucleotide sequence ID" value="XM_020213892.1"/>
</dbReference>
<reference evidence="6 7" key="1">
    <citation type="journal article" date="2016" name="Proc. Natl. Acad. Sci. U.S.A.">
        <title>Comparative genomics of biotechnologically important yeasts.</title>
        <authorList>
            <person name="Riley R."/>
            <person name="Haridas S."/>
            <person name="Wolfe K.H."/>
            <person name="Lopes M.R."/>
            <person name="Hittinger C.T."/>
            <person name="Goeker M."/>
            <person name="Salamov A.A."/>
            <person name="Wisecaver J.H."/>
            <person name="Long T.M."/>
            <person name="Calvey C.H."/>
            <person name="Aerts A.L."/>
            <person name="Barry K.W."/>
            <person name="Choi C."/>
            <person name="Clum A."/>
            <person name="Coughlan A.Y."/>
            <person name="Deshpande S."/>
            <person name="Douglass A.P."/>
            <person name="Hanson S.J."/>
            <person name="Klenk H.-P."/>
            <person name="LaButti K.M."/>
            <person name="Lapidus A."/>
            <person name="Lindquist E.A."/>
            <person name="Lipzen A.M."/>
            <person name="Meier-Kolthoff J.P."/>
            <person name="Ohm R.A."/>
            <person name="Otillar R.P."/>
            <person name="Pangilinan J.L."/>
            <person name="Peng Y."/>
            <person name="Rokas A."/>
            <person name="Rosa C.A."/>
            <person name="Scheuner C."/>
            <person name="Sibirny A.A."/>
            <person name="Slot J.C."/>
            <person name="Stielow J.B."/>
            <person name="Sun H."/>
            <person name="Kurtzman C.P."/>
            <person name="Blackwell M."/>
            <person name="Grigoriev I.V."/>
            <person name="Jeffries T.W."/>
        </authorList>
    </citation>
    <scope>NUCLEOTIDE SEQUENCE [LARGE SCALE GENOMIC DNA]</scope>
    <source>
        <strain evidence="7">ATCC 18201 / CBS 1600 / BCRC 20928 / JCM 3617 / NBRC 0987 / NRRL Y-1542</strain>
        <strain evidence="6">NRRL Y-1542</strain>
    </source>
</reference>
<evidence type="ECO:0000313" key="7">
    <source>
        <dbReference type="Proteomes" id="UP000094389"/>
    </source>
</evidence>
<dbReference type="EMBL" id="KV453947">
    <property type="protein sequence ID" value="ODV70975.1"/>
    <property type="molecule type" value="Genomic_DNA"/>
</dbReference>
<dbReference type="Pfam" id="PF08241">
    <property type="entry name" value="Methyltransf_11"/>
    <property type="match status" value="1"/>
</dbReference>
<keyword evidence="7" id="KW-1185">Reference proteome</keyword>
<evidence type="ECO:0000313" key="5">
    <source>
        <dbReference type="EMBL" id="ODV70802.1"/>
    </source>
</evidence>
<dbReference type="Gene3D" id="3.40.50.150">
    <property type="entry name" value="Vaccinia Virus protein VP39"/>
    <property type="match status" value="1"/>
</dbReference>
<proteinExistence type="inferred from homology"/>
<evidence type="ECO:0000256" key="3">
    <source>
        <dbReference type="ARBA" id="ARBA00022679"/>
    </source>
</evidence>
<dbReference type="InterPro" id="IPR013216">
    <property type="entry name" value="Methyltransf_11"/>
</dbReference>
<accession>A0A1E4RV69</accession>
<dbReference type="InterPro" id="IPR029063">
    <property type="entry name" value="SAM-dependent_MTases_sf"/>
</dbReference>
<evidence type="ECO:0000313" key="6">
    <source>
        <dbReference type="EMBL" id="ODV70975.1"/>
    </source>
</evidence>
<organism evidence="6 7">
    <name type="scientific">Cyberlindnera jadinii (strain ATCC 18201 / CBS 1600 / BCRC 20928 / JCM 3617 / NBRC 0987 / NRRL Y-1542)</name>
    <name type="common">Torula yeast</name>
    <name type="synonym">Candida utilis</name>
    <dbReference type="NCBI Taxonomy" id="983966"/>
    <lineage>
        <taxon>Eukaryota</taxon>
        <taxon>Fungi</taxon>
        <taxon>Dikarya</taxon>
        <taxon>Ascomycota</taxon>
        <taxon>Saccharomycotina</taxon>
        <taxon>Saccharomycetes</taxon>
        <taxon>Phaffomycetales</taxon>
        <taxon>Phaffomycetaceae</taxon>
        <taxon>Cyberlindnera</taxon>
    </lineage>
</organism>
<dbReference type="CDD" id="cd02440">
    <property type="entry name" value="AdoMet_MTases"/>
    <property type="match status" value="1"/>
</dbReference>
<dbReference type="EMBL" id="KV453950">
    <property type="protein sequence ID" value="ODV70802.1"/>
    <property type="molecule type" value="Genomic_DNA"/>
</dbReference>
<dbReference type="PANTHER" id="PTHR44942:SF4">
    <property type="entry name" value="METHYLTRANSFERASE TYPE 11 DOMAIN-CONTAINING PROTEIN"/>
    <property type="match status" value="1"/>
</dbReference>
<dbReference type="SUPFAM" id="SSF53335">
    <property type="entry name" value="S-adenosyl-L-methionine-dependent methyltransferases"/>
    <property type="match status" value="1"/>
</dbReference>
<dbReference type="STRING" id="983966.A0A1E4RV69"/>
<feature type="domain" description="Methyltransferase type 11" evidence="4">
    <location>
        <begin position="46"/>
        <end position="137"/>
    </location>
</feature>
<dbReference type="GeneID" id="30988277"/>
<dbReference type="GO" id="GO:0032259">
    <property type="term" value="P:methylation"/>
    <property type="evidence" value="ECO:0007669"/>
    <property type="project" value="UniProtKB-KW"/>
</dbReference>
<evidence type="ECO:0000259" key="4">
    <source>
        <dbReference type="Pfam" id="PF08241"/>
    </source>
</evidence>
<gene>
    <name evidence="6" type="ORF">CYBJADRAFT_164817</name>
    <name evidence="5" type="ORF">CYBJADRAFT_164966</name>
</gene>
<dbReference type="Proteomes" id="UP000094389">
    <property type="component" value="Unassembled WGS sequence"/>
</dbReference>
<keyword evidence="3 6" id="KW-0808">Transferase</keyword>
<dbReference type="GO" id="GO:0008757">
    <property type="term" value="F:S-adenosylmethionine-dependent methyltransferase activity"/>
    <property type="evidence" value="ECO:0007669"/>
    <property type="project" value="InterPro"/>
</dbReference>
<evidence type="ECO:0000256" key="1">
    <source>
        <dbReference type="ARBA" id="ARBA00008361"/>
    </source>
</evidence>
<dbReference type="InterPro" id="IPR051052">
    <property type="entry name" value="Diverse_substrate_MTase"/>
</dbReference>
<comment type="similarity">
    <text evidence="1">Belongs to the methyltransferase superfamily.</text>
</comment>
<evidence type="ECO:0000256" key="2">
    <source>
        <dbReference type="ARBA" id="ARBA00022603"/>
    </source>
</evidence>
<dbReference type="GeneID" id="30988288"/>
<dbReference type="AlphaFoldDB" id="A0A1E4RV69"/>
<dbReference type="OrthoDB" id="10027013at2759"/>
<sequence>MSVNVTSQSSFNANHSLYDRVRPEFDKAFVSKFIDSVGISKESKVLELAAGTGKFTKQLLSNGVSRDQLIIVEPSEGMLQSFESNIPGLETHLGSSYEIPLKDSSVDCVIVAQGFHWFSDSQSLEEISRVLKPNGKLGLIWNFDTIKNNKNNPQLDIKDADLQDMTTWQTIAFEAYKYDSNVPQYRHGNWSKVFESTDLFDKTKIDSQFRYSIYPFPKDQVYNYWLSRSYITSLPNDEKDKLHATVKSLLDEAPESSFFDDHTVKQFLGCHFFVIEKKAN</sequence>